<dbReference type="SUPFAM" id="SSF143631">
    <property type="entry name" value="ApbE-like"/>
    <property type="match status" value="1"/>
</dbReference>
<dbReference type="Proteomes" id="UP000614424">
    <property type="component" value="Unassembled WGS sequence"/>
</dbReference>
<accession>A0A8J6TG12</accession>
<sequence length="251" mass="26581">MIEQRKRSPLSYRERQYRYQLDTGGLIASEVRVGETDLHILAEVDVTELATHSVIRYRTQLENYIVSKSSFHGSLLPFPSDSLAPPIIKEMISAGSAAGVGPMAAVAGAIAGCVGRDLVLQGISEVTVENGGDIFMQRSRDSMIAIFAGASPLSHRLGIKIPKSMMPVGICTSSGTVGHSLSLGKADSVTVLSASVSLADAVATRLGNEIKKAEDIDHALEVAKTISGILGVVIILDSQLGAWGQVELERL</sequence>
<gene>
    <name evidence="1" type="ORF">H8E41_09795</name>
</gene>
<comment type="caution">
    <text evidence="1">The sequence shown here is derived from an EMBL/GenBank/DDBJ whole genome shotgun (WGS) entry which is preliminary data.</text>
</comment>
<reference evidence="1 2" key="1">
    <citation type="submission" date="2020-08" db="EMBL/GenBank/DDBJ databases">
        <title>Bridging the membrane lipid divide: bacteria of the FCB group superphylum have the potential to synthesize archaeal ether lipids.</title>
        <authorList>
            <person name="Villanueva L."/>
            <person name="Von Meijenfeldt F.A.B."/>
            <person name="Westbye A.B."/>
            <person name="Yadav S."/>
            <person name="Hopmans E.C."/>
            <person name="Dutilh B.E."/>
            <person name="Sinninghe Damste J.S."/>
        </authorList>
    </citation>
    <scope>NUCLEOTIDE SEQUENCE [LARGE SCALE GENOMIC DNA]</scope>
    <source>
        <strain evidence="1">NIOZ-UU47</strain>
    </source>
</reference>
<evidence type="ECO:0000313" key="2">
    <source>
        <dbReference type="Proteomes" id="UP000614424"/>
    </source>
</evidence>
<dbReference type="InterPro" id="IPR003374">
    <property type="entry name" value="ApbE-like_sf"/>
</dbReference>
<dbReference type="InterPro" id="IPR007183">
    <property type="entry name" value="UPF0280"/>
</dbReference>
<dbReference type="AlphaFoldDB" id="A0A8J6TG12"/>
<protein>
    <submittedName>
        <fullName evidence="1">UPF0280 family protein</fullName>
    </submittedName>
</protein>
<organism evidence="1 2">
    <name type="scientific">Candidatus Desulfobia pelagia</name>
    <dbReference type="NCBI Taxonomy" id="2841692"/>
    <lineage>
        <taxon>Bacteria</taxon>
        <taxon>Pseudomonadati</taxon>
        <taxon>Thermodesulfobacteriota</taxon>
        <taxon>Desulfobulbia</taxon>
        <taxon>Desulfobulbales</taxon>
        <taxon>Desulfobulbaceae</taxon>
        <taxon>Candidatus Desulfobia</taxon>
    </lineage>
</organism>
<dbReference type="EMBL" id="JACNJZ010000138">
    <property type="protein sequence ID" value="MBC8318187.1"/>
    <property type="molecule type" value="Genomic_DNA"/>
</dbReference>
<proteinExistence type="predicted"/>
<dbReference type="PIRSF" id="PIRSF006421">
    <property type="entry name" value="UCP006421"/>
    <property type="match status" value="1"/>
</dbReference>
<name>A0A8J6TG12_9BACT</name>
<dbReference type="NCBIfam" id="NF003323">
    <property type="entry name" value="PRK04334.1-3"/>
    <property type="match status" value="1"/>
</dbReference>
<dbReference type="Gene3D" id="3.10.520.10">
    <property type="entry name" value="ApbE-like domains"/>
    <property type="match status" value="1"/>
</dbReference>
<evidence type="ECO:0000313" key="1">
    <source>
        <dbReference type="EMBL" id="MBC8318187.1"/>
    </source>
</evidence>